<proteinExistence type="predicted"/>
<sequence>MSRAEASDPTAPPPHYPTVPISPSWAAEPSSLPPPVTPPNWYPDPTSPGILRYWDGVQWTEHRQAATPQATATVVNNVSVRGGGDSMVALHLILTVLTCGLWLPVWLLIEIIRAISK</sequence>
<keyword evidence="2" id="KW-0812">Transmembrane</keyword>
<evidence type="ECO:0000313" key="4">
    <source>
        <dbReference type="EMBL" id="MCZ0729152.1"/>
    </source>
</evidence>
<protein>
    <submittedName>
        <fullName evidence="4">DUF2510 domain-containing protein</fullName>
    </submittedName>
</protein>
<comment type="caution">
    <text evidence="4">The sequence shown here is derived from an EMBL/GenBank/DDBJ whole genome shotgun (WGS) entry which is preliminary data.</text>
</comment>
<keyword evidence="5" id="KW-1185">Reference proteome</keyword>
<accession>A0ABT4HHM2</accession>
<dbReference type="InterPro" id="IPR018929">
    <property type="entry name" value="DUF2510"/>
</dbReference>
<dbReference type="Pfam" id="PF10708">
    <property type="entry name" value="DUF2510"/>
    <property type="match status" value="1"/>
</dbReference>
<name>A0ABT4HHM2_MYCIR</name>
<dbReference type="Proteomes" id="UP001084650">
    <property type="component" value="Unassembled WGS sequence"/>
</dbReference>
<keyword evidence="2" id="KW-0472">Membrane</keyword>
<evidence type="ECO:0000259" key="3">
    <source>
        <dbReference type="Pfam" id="PF10708"/>
    </source>
</evidence>
<evidence type="ECO:0000256" key="1">
    <source>
        <dbReference type="SAM" id="MobiDB-lite"/>
    </source>
</evidence>
<gene>
    <name evidence="4" type="ORF">OY187_13945</name>
</gene>
<reference evidence="4" key="1">
    <citation type="submission" date="2022-12" db="EMBL/GenBank/DDBJ databases">
        <title>Whole genome sequence of Mycolicibacterium iranicum strain SBH312.</title>
        <authorList>
            <person name="Jani J."/>
            <person name="Arifin Mustapha Z."/>
            <person name="Ahmed K."/>
            <person name="Kai Ling C."/>
        </authorList>
    </citation>
    <scope>NUCLEOTIDE SEQUENCE</scope>
    <source>
        <strain evidence="4">SBH312</strain>
    </source>
</reference>
<feature type="domain" description="DUF2510" evidence="3">
    <location>
        <begin position="39"/>
        <end position="70"/>
    </location>
</feature>
<organism evidence="4 5">
    <name type="scientific">Mycolicibacterium iranicum</name>
    <name type="common">Mycobacterium iranicum</name>
    <dbReference type="NCBI Taxonomy" id="912594"/>
    <lineage>
        <taxon>Bacteria</taxon>
        <taxon>Bacillati</taxon>
        <taxon>Actinomycetota</taxon>
        <taxon>Actinomycetes</taxon>
        <taxon>Mycobacteriales</taxon>
        <taxon>Mycobacteriaceae</taxon>
        <taxon>Mycolicibacterium</taxon>
    </lineage>
</organism>
<evidence type="ECO:0000256" key="2">
    <source>
        <dbReference type="SAM" id="Phobius"/>
    </source>
</evidence>
<evidence type="ECO:0000313" key="5">
    <source>
        <dbReference type="Proteomes" id="UP001084650"/>
    </source>
</evidence>
<dbReference type="EMBL" id="JAPQYE010000005">
    <property type="protein sequence ID" value="MCZ0729152.1"/>
    <property type="molecule type" value="Genomic_DNA"/>
</dbReference>
<keyword evidence="2" id="KW-1133">Transmembrane helix</keyword>
<feature type="transmembrane region" description="Helical" evidence="2">
    <location>
        <begin position="88"/>
        <end position="109"/>
    </location>
</feature>
<feature type="compositionally biased region" description="Pro residues" evidence="1">
    <location>
        <begin position="31"/>
        <end position="41"/>
    </location>
</feature>
<feature type="region of interest" description="Disordered" evidence="1">
    <location>
        <begin position="1"/>
        <end position="41"/>
    </location>
</feature>
<dbReference type="RefSeq" id="WP_081659995.1">
    <property type="nucleotide sequence ID" value="NZ_JAPQYE010000005.1"/>
</dbReference>